<comment type="subcellular location">
    <subcellularLocation>
        <location evidence="2">Cytoplasm</location>
        <location evidence="2">Stress granule</location>
    </subcellularLocation>
</comment>
<dbReference type="InterPro" id="IPR042723">
    <property type="entry name" value="RNF135_SPRY_PRY_dom"/>
</dbReference>
<evidence type="ECO:0000256" key="12">
    <source>
        <dbReference type="ARBA" id="ARBA00022859"/>
    </source>
</evidence>
<evidence type="ECO:0000256" key="9">
    <source>
        <dbReference type="ARBA" id="ARBA00022771"/>
    </source>
</evidence>
<dbReference type="InParanoid" id="A0A1S3F7N7"/>
<sequence>MAGPGSSAAIPVWLAEDDLSCIICHGLLSWPTTLACGHSFCRNCLMKTWGARGAGEAGRPWACPTCREGAAHEPRLCKNTLLQYLADKYSRAARELEEGGEPAGGHAHRASGGHAHNLAQALAPQPQRFRAQPRVVGQQNTAEIAQELKELAEELVAIVKSLQRQKPLSGSGADDELSILDKTSPQTLSLASSEPVTPNASEGKMRDSLQDLKEILEKLQRILTWNEVSEEQTQVDVLAVPSSSICPLFAQSFPATRRASRFAQWAIYPSFDLRSLSSNLEVSTDCRTVTVSHWPHSYPWRPERFSSSQVLCSQALSSGQQYWEVDTSSCSHWAVGVASWSMNRNWMLGRTMDSWCIEWKGTGQFSAWTNVKKISLDSDQPKVVGIWLDLEEGKLAFYSVDNQERLLYECEVSISSPLHPAFWLYGLNPGNSLTIKQVKA</sequence>
<dbReference type="Gene3D" id="2.60.120.920">
    <property type="match status" value="1"/>
</dbReference>
<dbReference type="FunCoup" id="A0A1S3F7N7">
    <property type="interactions" value="24"/>
</dbReference>
<dbReference type="RefSeq" id="XP_012871862.1">
    <property type="nucleotide sequence ID" value="XM_013016408.1"/>
</dbReference>
<dbReference type="Proteomes" id="UP000081671">
    <property type="component" value="Unplaced"/>
</dbReference>
<comment type="catalytic activity">
    <reaction evidence="1">
        <text>S-ubiquitinyl-[E2 ubiquitin-conjugating enzyme]-L-cysteine + [acceptor protein]-L-lysine = [E2 ubiquitin-conjugating enzyme]-L-cysteine + N(6)-ubiquitinyl-[acceptor protein]-L-lysine.</text>
        <dbReference type="EC" id="2.3.2.27"/>
    </reaction>
</comment>
<dbReference type="FunFam" id="2.60.120.920:FF:000059">
    <property type="entry name" value="E3 ubiquitin-protein ligase RNF135"/>
    <property type="match status" value="1"/>
</dbReference>
<keyword evidence="22" id="KW-1185">Reference proteome</keyword>
<dbReference type="InterPro" id="IPR001841">
    <property type="entry name" value="Znf_RING"/>
</dbReference>
<dbReference type="InterPro" id="IPR013083">
    <property type="entry name" value="Znf_RING/FYVE/PHD"/>
</dbReference>
<dbReference type="PRINTS" id="PR01407">
    <property type="entry name" value="BUTYPHLNCDUF"/>
</dbReference>
<dbReference type="Pfam" id="PF13765">
    <property type="entry name" value="PRY"/>
    <property type="match status" value="1"/>
</dbReference>
<dbReference type="GO" id="GO:0000209">
    <property type="term" value="P:protein polyubiquitination"/>
    <property type="evidence" value="ECO:0007669"/>
    <property type="project" value="UniProtKB-ARBA"/>
</dbReference>
<keyword evidence="11" id="KW-0862">Zinc</keyword>
<evidence type="ECO:0000256" key="15">
    <source>
        <dbReference type="ARBA" id="ARBA00067458"/>
    </source>
</evidence>
<dbReference type="SMART" id="SM00589">
    <property type="entry name" value="PRY"/>
    <property type="match status" value="1"/>
</dbReference>
<dbReference type="FunFam" id="3.30.40.10:FF:000545">
    <property type="entry name" value="E3 ubiquitin-protein ligase RNF135"/>
    <property type="match status" value="1"/>
</dbReference>
<dbReference type="PANTHER" id="PTHR25465">
    <property type="entry name" value="B-BOX DOMAIN CONTAINING"/>
    <property type="match status" value="1"/>
</dbReference>
<dbReference type="Gene3D" id="3.30.40.10">
    <property type="entry name" value="Zinc/RING finger domain, C3HC4 (zinc finger)"/>
    <property type="match status" value="1"/>
</dbReference>
<evidence type="ECO:0000256" key="3">
    <source>
        <dbReference type="ARBA" id="ARBA00004906"/>
    </source>
</evidence>
<dbReference type="SUPFAM" id="SSF49899">
    <property type="entry name" value="Concanavalin A-like lectins/glucanases"/>
    <property type="match status" value="1"/>
</dbReference>
<keyword evidence="10" id="KW-0833">Ubl conjugation pathway</keyword>
<feature type="domain" description="B30.2/SPRY" evidence="21">
    <location>
        <begin position="249"/>
        <end position="440"/>
    </location>
</feature>
<evidence type="ECO:0000256" key="7">
    <source>
        <dbReference type="ARBA" id="ARBA00022679"/>
    </source>
</evidence>
<dbReference type="PROSITE" id="PS50188">
    <property type="entry name" value="B302_SPRY"/>
    <property type="match status" value="1"/>
</dbReference>
<dbReference type="CTD" id="84282"/>
<dbReference type="GO" id="GO:0008270">
    <property type="term" value="F:zinc ion binding"/>
    <property type="evidence" value="ECO:0007669"/>
    <property type="project" value="UniProtKB-KW"/>
</dbReference>
<evidence type="ECO:0000256" key="17">
    <source>
        <dbReference type="ARBA" id="ARBA00080456"/>
    </source>
</evidence>
<dbReference type="GO" id="GO:0140374">
    <property type="term" value="P:antiviral innate immune response"/>
    <property type="evidence" value="ECO:0007669"/>
    <property type="project" value="UniProtKB-ARBA"/>
</dbReference>
<keyword evidence="6" id="KW-0399">Innate immunity</keyword>
<name>A0A1S3F7N7_DIPOR</name>
<dbReference type="GO" id="GO:0061630">
    <property type="term" value="F:ubiquitin protein ligase activity"/>
    <property type="evidence" value="ECO:0007669"/>
    <property type="project" value="UniProtKB-EC"/>
</dbReference>
<dbReference type="OrthoDB" id="6270329at2759"/>
<evidence type="ECO:0000256" key="5">
    <source>
        <dbReference type="ARBA" id="ARBA00022490"/>
    </source>
</evidence>
<keyword evidence="12" id="KW-0391">Immunity</keyword>
<dbReference type="STRING" id="10020.ENSDORP00000017068"/>
<feature type="compositionally biased region" description="Polar residues" evidence="19">
    <location>
        <begin position="184"/>
        <end position="200"/>
    </location>
</feature>
<evidence type="ECO:0000313" key="23">
    <source>
        <dbReference type="RefSeq" id="XP_012871862.1"/>
    </source>
</evidence>
<dbReference type="PANTHER" id="PTHR25465:SF41">
    <property type="entry name" value="E3 UBIQUITIN-PROTEIN LIGASE RNF135"/>
    <property type="match status" value="1"/>
</dbReference>
<evidence type="ECO:0000259" key="20">
    <source>
        <dbReference type="PROSITE" id="PS50089"/>
    </source>
</evidence>
<proteinExistence type="predicted"/>
<dbReference type="InterPro" id="IPR006574">
    <property type="entry name" value="PRY"/>
</dbReference>
<evidence type="ECO:0000256" key="14">
    <source>
        <dbReference type="ARBA" id="ARBA00063475"/>
    </source>
</evidence>
<dbReference type="GO" id="GO:0010494">
    <property type="term" value="C:cytoplasmic stress granule"/>
    <property type="evidence" value="ECO:0007669"/>
    <property type="project" value="UniProtKB-SubCell"/>
</dbReference>
<evidence type="ECO:0000313" key="22">
    <source>
        <dbReference type="Proteomes" id="UP000081671"/>
    </source>
</evidence>
<dbReference type="PROSITE" id="PS00518">
    <property type="entry name" value="ZF_RING_1"/>
    <property type="match status" value="1"/>
</dbReference>
<dbReference type="SUPFAM" id="SSF57850">
    <property type="entry name" value="RING/U-box"/>
    <property type="match status" value="1"/>
</dbReference>
<comment type="pathway">
    <text evidence="3">Protein modification; protein ubiquitination.</text>
</comment>
<feature type="region of interest" description="Disordered" evidence="19">
    <location>
        <begin position="184"/>
        <end position="205"/>
    </location>
</feature>
<feature type="domain" description="RING-type" evidence="20">
    <location>
        <begin position="21"/>
        <end position="67"/>
    </location>
</feature>
<evidence type="ECO:0000256" key="2">
    <source>
        <dbReference type="ARBA" id="ARBA00004210"/>
    </source>
</evidence>
<dbReference type="GO" id="GO:0039529">
    <property type="term" value="P:RIG-I signaling pathway"/>
    <property type="evidence" value="ECO:0007669"/>
    <property type="project" value="UniProtKB-ARBA"/>
</dbReference>
<dbReference type="AlphaFoldDB" id="A0A1S3F7N7"/>
<evidence type="ECO:0000256" key="19">
    <source>
        <dbReference type="SAM" id="MobiDB-lite"/>
    </source>
</evidence>
<dbReference type="CDD" id="cd12902">
    <property type="entry name" value="SPRY_PRY_RNF135"/>
    <property type="match status" value="1"/>
</dbReference>
<dbReference type="InterPro" id="IPR003879">
    <property type="entry name" value="Butyrophylin_SPRY"/>
</dbReference>
<evidence type="ECO:0000256" key="1">
    <source>
        <dbReference type="ARBA" id="ARBA00000900"/>
    </source>
</evidence>
<dbReference type="InterPro" id="IPR017907">
    <property type="entry name" value="Znf_RING_CS"/>
</dbReference>
<evidence type="ECO:0000256" key="11">
    <source>
        <dbReference type="ARBA" id="ARBA00022833"/>
    </source>
</evidence>
<keyword evidence="5" id="KW-0963">Cytoplasm</keyword>
<dbReference type="GO" id="GO:0043021">
    <property type="term" value="F:ribonucleoprotein complex binding"/>
    <property type="evidence" value="ECO:0007669"/>
    <property type="project" value="TreeGrafter"/>
</dbReference>
<dbReference type="InterPro" id="IPR001870">
    <property type="entry name" value="B30.2/SPRY"/>
</dbReference>
<evidence type="ECO:0000256" key="4">
    <source>
        <dbReference type="ARBA" id="ARBA00012483"/>
    </source>
</evidence>
<evidence type="ECO:0000256" key="8">
    <source>
        <dbReference type="ARBA" id="ARBA00022723"/>
    </source>
</evidence>
<evidence type="ECO:0000256" key="18">
    <source>
        <dbReference type="PROSITE-ProRule" id="PRU00175"/>
    </source>
</evidence>
<gene>
    <name evidence="23" type="primary">Rnf135</name>
</gene>
<reference evidence="23" key="1">
    <citation type="submission" date="2025-08" db="UniProtKB">
        <authorList>
            <consortium name="RefSeq"/>
        </authorList>
    </citation>
    <scope>IDENTIFICATION</scope>
    <source>
        <tissue evidence="23">Kidney</tissue>
    </source>
</reference>
<dbReference type="SMART" id="SM00449">
    <property type="entry name" value="SPRY"/>
    <property type="match status" value="1"/>
</dbReference>
<dbReference type="InterPro" id="IPR003877">
    <property type="entry name" value="SPRY_dom"/>
</dbReference>
<dbReference type="InterPro" id="IPR013320">
    <property type="entry name" value="ConA-like_dom_sf"/>
</dbReference>
<dbReference type="KEGG" id="dord:105985758"/>
<dbReference type="GeneID" id="105985758"/>
<keyword evidence="13" id="KW-0175">Coiled coil</keyword>
<protein>
    <recommendedName>
        <fullName evidence="15">E3 ubiquitin-protein ligase RNF135</fullName>
        <ecNumber evidence="4">2.3.2.27</ecNumber>
    </recommendedName>
    <alternativeName>
        <fullName evidence="17">RING finger protein 135</fullName>
    </alternativeName>
    <alternativeName>
        <fullName evidence="16">RING-type E3 ubiquitin transferase RNF135</fullName>
    </alternativeName>
</protein>
<dbReference type="PROSITE" id="PS50089">
    <property type="entry name" value="ZF_RING_2"/>
    <property type="match status" value="1"/>
</dbReference>
<dbReference type="Pfam" id="PF00622">
    <property type="entry name" value="SPRY"/>
    <property type="match status" value="1"/>
</dbReference>
<dbReference type="SMART" id="SM00184">
    <property type="entry name" value="RING"/>
    <property type="match status" value="1"/>
</dbReference>
<dbReference type="EC" id="2.3.2.27" evidence="4"/>
<evidence type="ECO:0000256" key="10">
    <source>
        <dbReference type="ARBA" id="ARBA00022786"/>
    </source>
</evidence>
<keyword evidence="7" id="KW-0808">Transferase</keyword>
<dbReference type="Pfam" id="PF15227">
    <property type="entry name" value="zf-C3HC4_4"/>
    <property type="match status" value="1"/>
</dbReference>
<organism evidence="22 23">
    <name type="scientific">Dipodomys ordii</name>
    <name type="common">Ord's kangaroo rat</name>
    <dbReference type="NCBI Taxonomy" id="10020"/>
    <lineage>
        <taxon>Eukaryota</taxon>
        <taxon>Metazoa</taxon>
        <taxon>Chordata</taxon>
        <taxon>Craniata</taxon>
        <taxon>Vertebrata</taxon>
        <taxon>Euteleostomi</taxon>
        <taxon>Mammalia</taxon>
        <taxon>Eutheria</taxon>
        <taxon>Euarchontoglires</taxon>
        <taxon>Glires</taxon>
        <taxon>Rodentia</taxon>
        <taxon>Castorimorpha</taxon>
        <taxon>Heteromyidae</taxon>
        <taxon>Dipodomyinae</taxon>
        <taxon>Dipodomys</taxon>
    </lineage>
</organism>
<evidence type="ECO:0000256" key="13">
    <source>
        <dbReference type="ARBA" id="ARBA00023054"/>
    </source>
</evidence>
<keyword evidence="9 18" id="KW-0863">Zinc-finger</keyword>
<evidence type="ECO:0000256" key="6">
    <source>
        <dbReference type="ARBA" id="ARBA00022588"/>
    </source>
</evidence>
<evidence type="ECO:0000259" key="21">
    <source>
        <dbReference type="PROSITE" id="PS50188"/>
    </source>
</evidence>
<evidence type="ECO:0000256" key="16">
    <source>
        <dbReference type="ARBA" id="ARBA00080069"/>
    </source>
</evidence>
<comment type="subunit">
    <text evidence="14">Homodimer. Interacts (homodimer) with RIGI (double-stranded RNA-bound oligomeric form); involved in both RIGI ubiquitination, oligomerization into filaments associated with viral RNAs and the bridging of these filaments. Interacts with UBE2D3 and UBE2N; E2 ubiquitin ligases involved in RNF135-mediated ubiquitination of RIGI and activation of the RIG-I signaling pathway. Interacts with PCBP2.</text>
</comment>
<keyword evidence="8" id="KW-0479">Metal-binding</keyword>
<accession>A0A1S3F7N7</accession>
<dbReference type="InterPro" id="IPR043136">
    <property type="entry name" value="B30.2/SPRY_sf"/>
</dbReference>
<dbReference type="InterPro" id="IPR051051">
    <property type="entry name" value="E3_ubiq-ligase_TRIM/RNF"/>
</dbReference>